<dbReference type="PANTHER" id="PTHR43201">
    <property type="entry name" value="ACYL-COA SYNTHETASE"/>
    <property type="match status" value="1"/>
</dbReference>
<dbReference type="RefSeq" id="WP_014360162.1">
    <property type="nucleotide sequence ID" value="NC_016906.1"/>
</dbReference>
<dbReference type="EMBL" id="CP003119">
    <property type="protein sequence ID" value="AFA73575.1"/>
    <property type="molecule type" value="Genomic_DNA"/>
</dbReference>
<accession>H6N4J3</accession>
<dbReference type="InterPro" id="IPR045851">
    <property type="entry name" value="AMP-bd_C_sf"/>
</dbReference>
<organism evidence="5 6">
    <name type="scientific">Gordonia polyisoprenivorans (strain DSM 44266 / VH2)</name>
    <dbReference type="NCBI Taxonomy" id="1112204"/>
    <lineage>
        <taxon>Bacteria</taxon>
        <taxon>Bacillati</taxon>
        <taxon>Actinomycetota</taxon>
        <taxon>Actinomycetes</taxon>
        <taxon>Mycobacteriales</taxon>
        <taxon>Gordoniaceae</taxon>
        <taxon>Gordonia</taxon>
    </lineage>
</organism>
<keyword evidence="6" id="KW-1185">Reference proteome</keyword>
<evidence type="ECO:0000259" key="3">
    <source>
        <dbReference type="Pfam" id="PF00501"/>
    </source>
</evidence>
<keyword evidence="2 5" id="KW-0436">Ligase</keyword>
<evidence type="ECO:0000259" key="4">
    <source>
        <dbReference type="Pfam" id="PF13193"/>
    </source>
</evidence>
<feature type="domain" description="AMP-dependent synthetase/ligase" evidence="3">
    <location>
        <begin position="9"/>
        <end position="368"/>
    </location>
</feature>
<dbReference type="STRING" id="1112204.GPOL_c25460"/>
<dbReference type="GO" id="GO:0006631">
    <property type="term" value="P:fatty acid metabolic process"/>
    <property type="evidence" value="ECO:0007669"/>
    <property type="project" value="TreeGrafter"/>
</dbReference>
<dbReference type="eggNOG" id="COG0318">
    <property type="taxonomic scope" value="Bacteria"/>
</dbReference>
<dbReference type="PROSITE" id="PS00455">
    <property type="entry name" value="AMP_BINDING"/>
    <property type="match status" value="1"/>
</dbReference>
<dbReference type="Gene3D" id="3.40.50.12780">
    <property type="entry name" value="N-terminal domain of ligase-like"/>
    <property type="match status" value="1"/>
</dbReference>
<dbReference type="GO" id="GO:0031956">
    <property type="term" value="F:medium-chain fatty acid-CoA ligase activity"/>
    <property type="evidence" value="ECO:0007669"/>
    <property type="project" value="TreeGrafter"/>
</dbReference>
<sequence>MEKNYPELFRRRAFRDPHRRALTFVKQSFSYAEVVESFESLAAGLLARGLRPGDRVVYAGLNHPSLIFTMFAVMDLGAVFVPVDPRLAPPEREWVVDDLRPSMLVVSDDVREEFTQSLRKRPETQSAPILSADGTGVESIGALVAGNTPLCRCSPDLDDPAAILYTSGSTGRSKGVVHSHRMILSNAINLARLLGTQRDDVGLVMTPLFHTAGFSTNPPTIWAYGGEVVLLPKMSGQAAIAAIADRGVTRIDTVTAALGVLFATPGFDDTDLSGLRSLNVGGAAIPVDQVNTFRKHGTKVYMAAGMTECCTAVALAPELIDKKPTSVGKPLSLNDIRIVSLENGEVVTVPDSPGELWLRGPAVTRGYWNNPAADAEAFDGDNWFRTGDIAKLDADGDMYLVGRVKDVIKTGGESVAAIEVERVIAAHPAVDQVAVVGAPDQRWGETIVAVVSLKPGQDLDLNQIRDHCAGHLARFKLPTRLLVTKDLPMTASGKIAKGKVRELAASRREAP</sequence>
<dbReference type="Pfam" id="PF00501">
    <property type="entry name" value="AMP-binding"/>
    <property type="match status" value="1"/>
</dbReference>
<dbReference type="Pfam" id="PF13193">
    <property type="entry name" value="AMP-binding_C"/>
    <property type="match status" value="1"/>
</dbReference>
<dbReference type="InterPro" id="IPR025110">
    <property type="entry name" value="AMP-bd_C"/>
</dbReference>
<evidence type="ECO:0000256" key="1">
    <source>
        <dbReference type="ARBA" id="ARBA00006432"/>
    </source>
</evidence>
<comment type="similarity">
    <text evidence="1">Belongs to the ATP-dependent AMP-binding enzyme family.</text>
</comment>
<evidence type="ECO:0000256" key="2">
    <source>
        <dbReference type="ARBA" id="ARBA00022598"/>
    </source>
</evidence>
<dbReference type="SUPFAM" id="SSF56801">
    <property type="entry name" value="Acetyl-CoA synthetase-like"/>
    <property type="match status" value="1"/>
</dbReference>
<evidence type="ECO:0000313" key="6">
    <source>
        <dbReference type="Proteomes" id="UP000009154"/>
    </source>
</evidence>
<protein>
    <submittedName>
        <fullName evidence="5">AMP-dependent synthetase and ligase</fullName>
    </submittedName>
</protein>
<dbReference type="Proteomes" id="UP000009154">
    <property type="component" value="Chromosome"/>
</dbReference>
<name>H6N4J3_GORPV</name>
<dbReference type="FunFam" id="3.30.300.30:FF:000008">
    <property type="entry name" value="2,3-dihydroxybenzoate-AMP ligase"/>
    <property type="match status" value="1"/>
</dbReference>
<dbReference type="PANTHER" id="PTHR43201:SF32">
    <property type="entry name" value="2-SUCCINYLBENZOATE--COA LIGASE, CHLOROPLASTIC_PEROXISOMAL"/>
    <property type="match status" value="1"/>
</dbReference>
<dbReference type="HOGENOM" id="CLU_000022_59_11_11"/>
<reference evidence="5 6" key="1">
    <citation type="journal article" date="2012" name="Appl. Environ. Microbiol.">
        <title>Involvement of two latex-clearing proteins during rubber degradation and insights into the subsequent degradation pathway revealed by the genome sequence of Gordonia polyisoprenivorans strain VH2.</title>
        <authorList>
            <person name="Hiessl S."/>
            <person name="Schuldes J."/>
            <person name="Thurmer A."/>
            <person name="Halbsguth T."/>
            <person name="Broker D."/>
            <person name="Angelov A."/>
            <person name="Liebl W."/>
            <person name="Daniel R."/>
            <person name="Steinbuchel A."/>
        </authorList>
    </citation>
    <scope>NUCLEOTIDE SEQUENCE [LARGE SCALE GENOMIC DNA]</scope>
    <source>
        <strain evidence="6">DSM 44266 / VH2</strain>
    </source>
</reference>
<gene>
    <name evidence="5" type="ordered locus">GPOL_c25460</name>
</gene>
<proteinExistence type="inferred from homology"/>
<dbReference type="InterPro" id="IPR000873">
    <property type="entry name" value="AMP-dep_synth/lig_dom"/>
</dbReference>
<dbReference type="InterPro" id="IPR020845">
    <property type="entry name" value="AMP-binding_CS"/>
</dbReference>
<dbReference type="InterPro" id="IPR042099">
    <property type="entry name" value="ANL_N_sf"/>
</dbReference>
<dbReference type="AlphaFoldDB" id="H6N4J3"/>
<feature type="domain" description="AMP-binding enzyme C-terminal" evidence="4">
    <location>
        <begin position="419"/>
        <end position="494"/>
    </location>
</feature>
<evidence type="ECO:0000313" key="5">
    <source>
        <dbReference type="EMBL" id="AFA73575.1"/>
    </source>
</evidence>
<dbReference type="KEGG" id="gpo:GPOL_c25460"/>
<dbReference type="GeneID" id="90159590"/>
<dbReference type="Gene3D" id="3.30.300.30">
    <property type="match status" value="1"/>
</dbReference>